<organism evidence="1">
    <name type="scientific">Ixodes ricinus</name>
    <name type="common">Common tick</name>
    <name type="synonym">Acarus ricinus</name>
    <dbReference type="NCBI Taxonomy" id="34613"/>
    <lineage>
        <taxon>Eukaryota</taxon>
        <taxon>Metazoa</taxon>
        <taxon>Ecdysozoa</taxon>
        <taxon>Arthropoda</taxon>
        <taxon>Chelicerata</taxon>
        <taxon>Arachnida</taxon>
        <taxon>Acari</taxon>
        <taxon>Parasitiformes</taxon>
        <taxon>Ixodida</taxon>
        <taxon>Ixodoidea</taxon>
        <taxon>Ixodidae</taxon>
        <taxon>Ixodinae</taxon>
        <taxon>Ixodes</taxon>
    </lineage>
</organism>
<sequence>MGPESVALLLAALQLIGNALHLILLSTHFENEPLFLFVQELLLGLVGLQVRRQLGQLGGEFVFFSLQDVAFPSTFLRRLLQCLELLPDLLQLFLQHVLLGPRGEHAFPQVPVLPLQGLQLPV</sequence>
<reference evidence="1" key="1">
    <citation type="submission" date="2019-12" db="EMBL/GenBank/DDBJ databases">
        <title>An insight into the sialome of adult female Ixodes ricinus ticks feeding for 6 days.</title>
        <authorList>
            <person name="Perner J."/>
            <person name="Ribeiro J.M.C."/>
        </authorList>
    </citation>
    <scope>NUCLEOTIDE SEQUENCE</scope>
    <source>
        <strain evidence="1">Semi-engorged</strain>
        <tissue evidence="1">Salivary glands</tissue>
    </source>
</reference>
<proteinExistence type="predicted"/>
<name>A0A6B0UNH4_IXORI</name>
<evidence type="ECO:0000313" key="1">
    <source>
        <dbReference type="EMBL" id="MXU91390.1"/>
    </source>
</evidence>
<protein>
    <submittedName>
        <fullName evidence="1">Putative secreted protein</fullName>
    </submittedName>
</protein>
<dbReference type="EMBL" id="GIFC01009307">
    <property type="protein sequence ID" value="MXU91390.1"/>
    <property type="molecule type" value="Transcribed_RNA"/>
</dbReference>
<dbReference type="AlphaFoldDB" id="A0A6B0UNH4"/>
<accession>A0A6B0UNH4</accession>